<protein>
    <submittedName>
        <fullName evidence="1">Uncharacterized protein</fullName>
    </submittedName>
</protein>
<keyword evidence="2" id="KW-1185">Reference proteome</keyword>
<evidence type="ECO:0000313" key="1">
    <source>
        <dbReference type="EMBL" id="KFD53193.1"/>
    </source>
</evidence>
<sequence length="77" mass="8421">MHLLGDDDDRLNGPNRTCAGLSFDDDDDNSTLSSSIAFEPSDSLKELTEWRCPVFGLKTTLTGHCSDGECERTRALA</sequence>
<dbReference type="EMBL" id="KL363219">
    <property type="protein sequence ID" value="KFD53193.1"/>
    <property type="molecule type" value="Genomic_DNA"/>
</dbReference>
<accession>A0A085M7J7</accession>
<proteinExistence type="predicted"/>
<organism evidence="1 2">
    <name type="scientific">Trichuris suis</name>
    <name type="common">pig whipworm</name>
    <dbReference type="NCBI Taxonomy" id="68888"/>
    <lineage>
        <taxon>Eukaryota</taxon>
        <taxon>Metazoa</taxon>
        <taxon>Ecdysozoa</taxon>
        <taxon>Nematoda</taxon>
        <taxon>Enoplea</taxon>
        <taxon>Dorylaimia</taxon>
        <taxon>Trichinellida</taxon>
        <taxon>Trichuridae</taxon>
        <taxon>Trichuris</taxon>
    </lineage>
</organism>
<evidence type="ECO:0000313" key="2">
    <source>
        <dbReference type="Proteomes" id="UP000030764"/>
    </source>
</evidence>
<reference evidence="1 2" key="1">
    <citation type="journal article" date="2014" name="Nat. Genet.">
        <title>Genome and transcriptome of the porcine whipworm Trichuris suis.</title>
        <authorList>
            <person name="Jex A.R."/>
            <person name="Nejsum P."/>
            <person name="Schwarz E.M."/>
            <person name="Hu L."/>
            <person name="Young N.D."/>
            <person name="Hall R.S."/>
            <person name="Korhonen P.K."/>
            <person name="Liao S."/>
            <person name="Thamsborg S."/>
            <person name="Xia J."/>
            <person name="Xu P."/>
            <person name="Wang S."/>
            <person name="Scheerlinck J.P."/>
            <person name="Hofmann A."/>
            <person name="Sternberg P.W."/>
            <person name="Wang J."/>
            <person name="Gasser R.B."/>
        </authorList>
    </citation>
    <scope>NUCLEOTIDE SEQUENCE [LARGE SCALE GENOMIC DNA]</scope>
    <source>
        <strain evidence="1">DCEP-RM93M</strain>
    </source>
</reference>
<dbReference type="AlphaFoldDB" id="A0A085M7J7"/>
<dbReference type="Proteomes" id="UP000030764">
    <property type="component" value="Unassembled WGS sequence"/>
</dbReference>
<gene>
    <name evidence="1" type="ORF">M513_05903</name>
</gene>
<name>A0A085M7J7_9BILA</name>